<dbReference type="RefSeq" id="WP_376805937.1">
    <property type="nucleotide sequence ID" value="NZ_JBHTAC010000006.1"/>
</dbReference>
<keyword evidence="8" id="KW-1185">Reference proteome</keyword>
<evidence type="ECO:0000256" key="2">
    <source>
        <dbReference type="ARBA" id="ARBA00022692"/>
    </source>
</evidence>
<comment type="subcellular location">
    <subcellularLocation>
        <location evidence="1">Cell membrane</location>
        <topology evidence="1">Multi-pass membrane protein</topology>
    </subcellularLocation>
</comment>
<name>A0ABW2GSK0_9ACTN</name>
<feature type="transmembrane region" description="Helical" evidence="5">
    <location>
        <begin position="12"/>
        <end position="31"/>
    </location>
</feature>
<evidence type="ECO:0000256" key="5">
    <source>
        <dbReference type="SAM" id="Phobius"/>
    </source>
</evidence>
<dbReference type="SUPFAM" id="SSF103473">
    <property type="entry name" value="MFS general substrate transporter"/>
    <property type="match status" value="1"/>
</dbReference>
<feature type="transmembrane region" description="Helical" evidence="5">
    <location>
        <begin position="135"/>
        <end position="156"/>
    </location>
</feature>
<feature type="transmembrane region" description="Helical" evidence="5">
    <location>
        <begin position="312"/>
        <end position="332"/>
    </location>
</feature>
<dbReference type="Gene3D" id="1.20.1250.20">
    <property type="entry name" value="MFS general substrate transporter like domains"/>
    <property type="match status" value="2"/>
</dbReference>
<evidence type="ECO:0000313" key="8">
    <source>
        <dbReference type="Proteomes" id="UP001596392"/>
    </source>
</evidence>
<protein>
    <submittedName>
        <fullName evidence="7">MFS transporter</fullName>
    </submittedName>
</protein>
<feature type="transmembrane region" description="Helical" evidence="5">
    <location>
        <begin position="280"/>
        <end position="300"/>
    </location>
</feature>
<feature type="transmembrane region" description="Helical" evidence="5">
    <location>
        <begin position="43"/>
        <end position="63"/>
    </location>
</feature>
<evidence type="ECO:0000256" key="4">
    <source>
        <dbReference type="ARBA" id="ARBA00023136"/>
    </source>
</evidence>
<dbReference type="Proteomes" id="UP001596392">
    <property type="component" value="Unassembled WGS sequence"/>
</dbReference>
<feature type="transmembrane region" description="Helical" evidence="5">
    <location>
        <begin position="103"/>
        <end position="123"/>
    </location>
</feature>
<feature type="transmembrane region" description="Helical" evidence="5">
    <location>
        <begin position="247"/>
        <end position="268"/>
    </location>
</feature>
<dbReference type="Pfam" id="PF07690">
    <property type="entry name" value="MFS_1"/>
    <property type="match status" value="1"/>
</dbReference>
<dbReference type="PANTHER" id="PTHR23514:SF13">
    <property type="entry name" value="INNER MEMBRANE PROTEIN YBJJ"/>
    <property type="match status" value="1"/>
</dbReference>
<evidence type="ECO:0000313" key="7">
    <source>
        <dbReference type="EMBL" id="MFC7242576.1"/>
    </source>
</evidence>
<gene>
    <name evidence="7" type="ORF">ACFQO7_08790</name>
</gene>
<feature type="transmembrane region" description="Helical" evidence="5">
    <location>
        <begin position="75"/>
        <end position="97"/>
    </location>
</feature>
<keyword evidence="4 5" id="KW-0472">Membrane</keyword>
<comment type="caution">
    <text evidence="7">The sequence shown here is derived from an EMBL/GenBank/DDBJ whole genome shotgun (WGS) entry which is preliminary data.</text>
</comment>
<evidence type="ECO:0000259" key="6">
    <source>
        <dbReference type="PROSITE" id="PS50850"/>
    </source>
</evidence>
<feature type="transmembrane region" description="Helical" evidence="5">
    <location>
        <begin position="338"/>
        <end position="362"/>
    </location>
</feature>
<dbReference type="EMBL" id="JBHTAC010000006">
    <property type="protein sequence ID" value="MFC7242576.1"/>
    <property type="molecule type" value="Genomic_DNA"/>
</dbReference>
<feature type="transmembrane region" description="Helical" evidence="5">
    <location>
        <begin position="374"/>
        <end position="393"/>
    </location>
</feature>
<dbReference type="InterPro" id="IPR051788">
    <property type="entry name" value="MFS_Transporter"/>
</dbReference>
<feature type="transmembrane region" description="Helical" evidence="5">
    <location>
        <begin position="399"/>
        <end position="418"/>
    </location>
</feature>
<sequence length="437" mass="43464">MPRLSRDLATWLIYLQLGLWGYFNYGFGPIVPLLRAEQGTSAAVAGLHSTAIAVGAVAGGALYPHLSRRFGRGPVLWACQAVIAAGVLGFVLLPAYFAVTIGLTVVIATAGIAAIGGIVSALAERHGPAGPAAISEANAVACAAGLVAPLIIGAAIRAGWGWRAGLALLVALIALVAVAAMIKGVRIPSGHAAPVVAGTGLAVVPATADRVAASDAERVAAVAVDSRAAAPAGDGPVHPRGVRLPGAYWLAWGMMTVTGAVEVVLSMWTAEVLRGQVGLSAGAATAVMSAMVGGMFAGRLAGARIALRMSAIPLYFGALALSLAGFIVFWSAGSAVVAVAGLIVVGLGNAMHYPLAISLAVAAAPGQADRAAGVASYSMAVSFGAGPLLLGLVADQVGAHAAFLFIPLLIAGAAYLAWRFAATGRTSLTPALATDPA</sequence>
<feature type="transmembrane region" description="Helical" evidence="5">
    <location>
        <begin position="162"/>
        <end position="182"/>
    </location>
</feature>
<feature type="domain" description="Major facilitator superfamily (MFS) profile" evidence="6">
    <location>
        <begin position="1"/>
        <end position="425"/>
    </location>
</feature>
<accession>A0ABW2GSK0</accession>
<proteinExistence type="predicted"/>
<dbReference type="InterPro" id="IPR036259">
    <property type="entry name" value="MFS_trans_sf"/>
</dbReference>
<dbReference type="PROSITE" id="PS50850">
    <property type="entry name" value="MFS"/>
    <property type="match status" value="1"/>
</dbReference>
<keyword evidence="3 5" id="KW-1133">Transmembrane helix</keyword>
<dbReference type="PANTHER" id="PTHR23514">
    <property type="entry name" value="BYPASS OF STOP CODON PROTEIN 6"/>
    <property type="match status" value="1"/>
</dbReference>
<keyword evidence="2 5" id="KW-0812">Transmembrane</keyword>
<organism evidence="7 8">
    <name type="scientific">Catellatospora aurea</name>
    <dbReference type="NCBI Taxonomy" id="1337874"/>
    <lineage>
        <taxon>Bacteria</taxon>
        <taxon>Bacillati</taxon>
        <taxon>Actinomycetota</taxon>
        <taxon>Actinomycetes</taxon>
        <taxon>Micromonosporales</taxon>
        <taxon>Micromonosporaceae</taxon>
        <taxon>Catellatospora</taxon>
    </lineage>
</organism>
<dbReference type="InterPro" id="IPR020846">
    <property type="entry name" value="MFS_dom"/>
</dbReference>
<evidence type="ECO:0000256" key="1">
    <source>
        <dbReference type="ARBA" id="ARBA00004651"/>
    </source>
</evidence>
<dbReference type="InterPro" id="IPR011701">
    <property type="entry name" value="MFS"/>
</dbReference>
<reference evidence="8" key="1">
    <citation type="journal article" date="2019" name="Int. J. Syst. Evol. Microbiol.">
        <title>The Global Catalogue of Microorganisms (GCM) 10K type strain sequencing project: providing services to taxonomists for standard genome sequencing and annotation.</title>
        <authorList>
            <consortium name="The Broad Institute Genomics Platform"/>
            <consortium name="The Broad Institute Genome Sequencing Center for Infectious Disease"/>
            <person name="Wu L."/>
            <person name="Ma J."/>
        </authorList>
    </citation>
    <scope>NUCLEOTIDE SEQUENCE [LARGE SCALE GENOMIC DNA]</scope>
    <source>
        <strain evidence="8">CGMCC 1.9106</strain>
    </source>
</reference>
<evidence type="ECO:0000256" key="3">
    <source>
        <dbReference type="ARBA" id="ARBA00022989"/>
    </source>
</evidence>